<dbReference type="SFLD" id="SFLDS00029">
    <property type="entry name" value="Radical_SAM"/>
    <property type="match status" value="1"/>
</dbReference>
<evidence type="ECO:0000313" key="7">
    <source>
        <dbReference type="Proteomes" id="UP000199501"/>
    </source>
</evidence>
<keyword evidence="1" id="KW-0949">S-adenosyl-L-methionine</keyword>
<keyword evidence="3" id="KW-0408">Iron</keyword>
<proteinExistence type="predicted"/>
<evidence type="ECO:0000256" key="2">
    <source>
        <dbReference type="ARBA" id="ARBA00022723"/>
    </source>
</evidence>
<name>A0A1G6NY26_9PSEU</name>
<dbReference type="CDD" id="cd01335">
    <property type="entry name" value="Radical_SAM"/>
    <property type="match status" value="1"/>
</dbReference>
<dbReference type="GO" id="GO:0003824">
    <property type="term" value="F:catalytic activity"/>
    <property type="evidence" value="ECO:0007669"/>
    <property type="project" value="InterPro"/>
</dbReference>
<keyword evidence="7" id="KW-1185">Reference proteome</keyword>
<feature type="domain" description="Radical SAM core" evidence="5">
    <location>
        <begin position="77"/>
        <end position="259"/>
    </location>
</feature>
<keyword evidence="4" id="KW-0411">Iron-sulfur</keyword>
<dbReference type="GO" id="GO:0046872">
    <property type="term" value="F:metal ion binding"/>
    <property type="evidence" value="ECO:0007669"/>
    <property type="project" value="UniProtKB-KW"/>
</dbReference>
<dbReference type="STRING" id="1271860.SAMN05216174_1041"/>
<dbReference type="GO" id="GO:0051536">
    <property type="term" value="F:iron-sulfur cluster binding"/>
    <property type="evidence" value="ECO:0007669"/>
    <property type="project" value="UniProtKB-KW"/>
</dbReference>
<dbReference type="SFLD" id="SFLDG01067">
    <property type="entry name" value="SPASM/twitch_domain_containing"/>
    <property type="match status" value="1"/>
</dbReference>
<dbReference type="AlphaFoldDB" id="A0A1G6NY26"/>
<evidence type="ECO:0000313" key="6">
    <source>
        <dbReference type="EMBL" id="SDC72648.1"/>
    </source>
</evidence>
<dbReference type="InterPro" id="IPR058240">
    <property type="entry name" value="rSAM_sf"/>
</dbReference>
<evidence type="ECO:0000259" key="5">
    <source>
        <dbReference type="PROSITE" id="PS51918"/>
    </source>
</evidence>
<dbReference type="PANTHER" id="PTHR11228:SF7">
    <property type="entry name" value="PQQA PEPTIDE CYCLASE"/>
    <property type="match status" value="1"/>
</dbReference>
<keyword evidence="2" id="KW-0479">Metal-binding</keyword>
<dbReference type="PANTHER" id="PTHR11228">
    <property type="entry name" value="RADICAL SAM DOMAIN PROTEIN"/>
    <property type="match status" value="1"/>
</dbReference>
<dbReference type="InterPro" id="IPR050377">
    <property type="entry name" value="Radical_SAM_PqqE_MftC-like"/>
</dbReference>
<dbReference type="InterPro" id="IPR013785">
    <property type="entry name" value="Aldolase_TIM"/>
</dbReference>
<feature type="non-terminal residue" evidence="6">
    <location>
        <position position="259"/>
    </location>
</feature>
<dbReference type="Pfam" id="PF04055">
    <property type="entry name" value="Radical_SAM"/>
    <property type="match status" value="1"/>
</dbReference>
<reference evidence="7" key="1">
    <citation type="submission" date="2016-10" db="EMBL/GenBank/DDBJ databases">
        <authorList>
            <person name="Varghese N."/>
            <person name="Submissions S."/>
        </authorList>
    </citation>
    <scope>NUCLEOTIDE SEQUENCE [LARGE SCALE GENOMIC DNA]</scope>
    <source>
        <strain evidence="7">IBRC-M 10403</strain>
    </source>
</reference>
<dbReference type="SUPFAM" id="SSF102114">
    <property type="entry name" value="Radical SAM enzymes"/>
    <property type="match status" value="1"/>
</dbReference>
<dbReference type="EMBL" id="FMZZ01000004">
    <property type="protein sequence ID" value="SDC72648.1"/>
    <property type="molecule type" value="Genomic_DNA"/>
</dbReference>
<accession>A0A1G6NY26</accession>
<dbReference type="InterPro" id="IPR007197">
    <property type="entry name" value="rSAM"/>
</dbReference>
<protein>
    <submittedName>
        <fullName evidence="6">Radical SAM superfamily protein</fullName>
    </submittedName>
</protein>
<organism evidence="6 7">
    <name type="scientific">Actinokineospora iranica</name>
    <dbReference type="NCBI Taxonomy" id="1271860"/>
    <lineage>
        <taxon>Bacteria</taxon>
        <taxon>Bacillati</taxon>
        <taxon>Actinomycetota</taxon>
        <taxon>Actinomycetes</taxon>
        <taxon>Pseudonocardiales</taxon>
        <taxon>Pseudonocardiaceae</taxon>
        <taxon>Actinokineospora</taxon>
    </lineage>
</organism>
<gene>
    <name evidence="6" type="ORF">SAMN05216174_1041</name>
</gene>
<evidence type="ECO:0000256" key="1">
    <source>
        <dbReference type="ARBA" id="ARBA00022691"/>
    </source>
</evidence>
<dbReference type="Gene3D" id="3.20.20.70">
    <property type="entry name" value="Aldolase class I"/>
    <property type="match status" value="1"/>
</dbReference>
<dbReference type="PROSITE" id="PS51918">
    <property type="entry name" value="RADICAL_SAM"/>
    <property type="match status" value="1"/>
</dbReference>
<dbReference type="Proteomes" id="UP000199501">
    <property type="component" value="Unassembled WGS sequence"/>
</dbReference>
<evidence type="ECO:0000256" key="3">
    <source>
        <dbReference type="ARBA" id="ARBA00023004"/>
    </source>
</evidence>
<evidence type="ECO:0000256" key="4">
    <source>
        <dbReference type="ARBA" id="ARBA00023014"/>
    </source>
</evidence>
<sequence length="259" mass="29138">MHELIASPFLGEHLVLRPDSRQAVRIGSRRFGELLTASADPVAPCPPWLADAARQRWGMDIVGRSLAEVVIVRRPSSRGFGRASYELNLGCNYDCEHCYLGLKRFEGLKWRDRERVLHIMRDAGVLWLQLTGGEPTIDKLFPHVYTTAWDLGMMVTISTNGSRLHTRPMFELLTTRRPYRVTVSVYGATAESYDSLTRRRGSFKSFTLGLAAAVEVGLPVNLNLVITSHNEHELDAMRAFAENLGVPYTVYTNISPTIY</sequence>
<dbReference type="OrthoDB" id="9782387at2"/>